<sequence length="100" mass="11381">MVCISSSMNDNVVVTIKYGAYEACGIVIYRTHRLEGLQNLLESEGHSVILSEIPYVRDIMEIWVRGEMIYRSEITELQFGGDGILDKKANEIVQRIREAC</sequence>
<name>A0A5K3EXV4_MESCO</name>
<accession>A0A5K3EXV4</accession>
<dbReference type="Pfam" id="PF15092">
    <property type="entry name" value="UPF0728"/>
    <property type="match status" value="1"/>
</dbReference>
<dbReference type="PANTHER" id="PTHR28448:SF1">
    <property type="entry name" value="UPF0728 PROTEIN C10ORF53"/>
    <property type="match status" value="1"/>
</dbReference>
<proteinExistence type="inferred from homology"/>
<protein>
    <submittedName>
        <fullName evidence="2">BPH_2 domain-containing protein</fullName>
    </submittedName>
</protein>
<comment type="similarity">
    <text evidence="1">Belongs to the UPF0728 family.</text>
</comment>
<dbReference type="WBParaSite" id="MCU_003378-RA">
    <property type="protein sequence ID" value="MCU_003378-RA"/>
    <property type="gene ID" value="MCU_003378"/>
</dbReference>
<reference evidence="2" key="1">
    <citation type="submission" date="2019-11" db="UniProtKB">
        <authorList>
            <consortium name="WormBaseParasite"/>
        </authorList>
    </citation>
    <scope>IDENTIFICATION</scope>
</reference>
<evidence type="ECO:0000313" key="2">
    <source>
        <dbReference type="WBParaSite" id="MCU_003378-RA"/>
    </source>
</evidence>
<dbReference type="AlphaFoldDB" id="A0A5K3EXV4"/>
<dbReference type="PANTHER" id="PTHR28448">
    <property type="entry name" value="UPF0728 PROTEIN C10ORF53"/>
    <property type="match status" value="1"/>
</dbReference>
<organism evidence="2">
    <name type="scientific">Mesocestoides corti</name>
    <name type="common">Flatworm</name>
    <dbReference type="NCBI Taxonomy" id="53468"/>
    <lineage>
        <taxon>Eukaryota</taxon>
        <taxon>Metazoa</taxon>
        <taxon>Spiralia</taxon>
        <taxon>Lophotrochozoa</taxon>
        <taxon>Platyhelminthes</taxon>
        <taxon>Cestoda</taxon>
        <taxon>Eucestoda</taxon>
        <taxon>Cyclophyllidea</taxon>
        <taxon>Mesocestoididae</taxon>
        <taxon>Mesocestoides</taxon>
    </lineage>
</organism>
<dbReference type="InterPro" id="IPR027885">
    <property type="entry name" value="UPF0728"/>
</dbReference>
<evidence type="ECO:0000256" key="1">
    <source>
        <dbReference type="ARBA" id="ARBA00009973"/>
    </source>
</evidence>